<dbReference type="Gene3D" id="3.40.50.150">
    <property type="entry name" value="Vaccinia Virus protein VP39"/>
    <property type="match status" value="1"/>
</dbReference>
<keyword evidence="3" id="KW-1185">Reference proteome</keyword>
<dbReference type="EMBL" id="FYDG01000026">
    <property type="protein sequence ID" value="SNB83339.1"/>
    <property type="molecule type" value="Genomic_DNA"/>
</dbReference>
<dbReference type="CDD" id="cd02440">
    <property type="entry name" value="AdoMet_MTases"/>
    <property type="match status" value="1"/>
</dbReference>
<accession>A0A212SDD8</accession>
<dbReference type="SUPFAM" id="SSF53335">
    <property type="entry name" value="S-adenosyl-L-methionine-dependent methyltransferases"/>
    <property type="match status" value="1"/>
</dbReference>
<keyword evidence="2" id="KW-0489">Methyltransferase</keyword>
<evidence type="ECO:0000313" key="2">
    <source>
        <dbReference type="EMBL" id="SNB83339.1"/>
    </source>
</evidence>
<dbReference type="GO" id="GO:0008757">
    <property type="term" value="F:S-adenosylmethionine-dependent methyltransferase activity"/>
    <property type="evidence" value="ECO:0007669"/>
    <property type="project" value="InterPro"/>
</dbReference>
<protein>
    <submittedName>
        <fullName evidence="2">Methyltransferase domain-containing protein</fullName>
    </submittedName>
</protein>
<dbReference type="OrthoDB" id="9804312at2"/>
<feature type="domain" description="Methyltransferase type 11" evidence="1">
    <location>
        <begin position="55"/>
        <end position="147"/>
    </location>
</feature>
<organism evidence="2 3">
    <name type="scientific">Rhodoblastus acidophilus</name>
    <name type="common">Rhodopseudomonas acidophila</name>
    <dbReference type="NCBI Taxonomy" id="1074"/>
    <lineage>
        <taxon>Bacteria</taxon>
        <taxon>Pseudomonadati</taxon>
        <taxon>Pseudomonadota</taxon>
        <taxon>Alphaproteobacteria</taxon>
        <taxon>Hyphomicrobiales</taxon>
        <taxon>Rhodoblastaceae</taxon>
        <taxon>Rhodoblastus</taxon>
    </lineage>
</organism>
<dbReference type="InterPro" id="IPR029063">
    <property type="entry name" value="SAM-dependent_MTases_sf"/>
</dbReference>
<dbReference type="Proteomes" id="UP000198418">
    <property type="component" value="Unassembled WGS sequence"/>
</dbReference>
<evidence type="ECO:0000313" key="3">
    <source>
        <dbReference type="Proteomes" id="UP000198418"/>
    </source>
</evidence>
<dbReference type="InterPro" id="IPR013216">
    <property type="entry name" value="Methyltransf_11"/>
</dbReference>
<sequence>MQCNSTSFAPANNPWLYVPLADYEGHMSEIGQTGMLADQFEAALAAYSPKSVALVGCAGGNGFDRIRSSAVKRVVGIDINPTYLSETSRRFAGVISGLELYQADIAKVDFRVEPVDLIFAGLIFEFVDLVASMAVLRTLCSPKGMLVTVLQQPCASMPAVSPSSFVSLQKVAGLVRLVSPSELELVAKNSGFLAVSKDEIGLPSGKQFSVQTFQAV</sequence>
<evidence type="ECO:0000259" key="1">
    <source>
        <dbReference type="Pfam" id="PF08241"/>
    </source>
</evidence>
<dbReference type="AlphaFoldDB" id="A0A212SDD8"/>
<gene>
    <name evidence="2" type="ORF">SAMN06265338_1268</name>
</gene>
<reference evidence="3" key="1">
    <citation type="submission" date="2017-06" db="EMBL/GenBank/DDBJ databases">
        <authorList>
            <person name="Varghese N."/>
            <person name="Submissions S."/>
        </authorList>
    </citation>
    <scope>NUCLEOTIDE SEQUENCE [LARGE SCALE GENOMIC DNA]</scope>
    <source>
        <strain evidence="3">DSM 137</strain>
    </source>
</reference>
<dbReference type="Pfam" id="PF08241">
    <property type="entry name" value="Methyltransf_11"/>
    <property type="match status" value="1"/>
</dbReference>
<dbReference type="GO" id="GO:0032259">
    <property type="term" value="P:methylation"/>
    <property type="evidence" value="ECO:0007669"/>
    <property type="project" value="UniProtKB-KW"/>
</dbReference>
<keyword evidence="2" id="KW-0808">Transferase</keyword>
<proteinExistence type="predicted"/>
<name>A0A212SDD8_RHOAC</name>